<organism evidence="1 2">
    <name type="scientific">Mucilaginibacter achroorhodeus</name>
    <dbReference type="NCBI Taxonomy" id="2599294"/>
    <lineage>
        <taxon>Bacteria</taxon>
        <taxon>Pseudomonadati</taxon>
        <taxon>Bacteroidota</taxon>
        <taxon>Sphingobacteriia</taxon>
        <taxon>Sphingobacteriales</taxon>
        <taxon>Sphingobacteriaceae</taxon>
        <taxon>Mucilaginibacter</taxon>
    </lineage>
</organism>
<gene>
    <name evidence="1" type="ORF">FPZ42_07645</name>
</gene>
<accession>A0A563U6G3</accession>
<sequence>MILIDKSKLSQLIILTVSELATIENPKYLMVVQSDALRTFFRFHLPDNESQYLSRFDSFTMLTSQFEKLVPGFYSYSIYEFSHDVQITDDVDLGKSLESGKLLVKGEIEQVEIISPIRNDSYLIYH</sequence>
<reference evidence="1 2" key="1">
    <citation type="submission" date="2019-07" db="EMBL/GenBank/DDBJ databases">
        <authorList>
            <person name="Kim J."/>
        </authorList>
    </citation>
    <scope>NUCLEOTIDE SEQUENCE [LARGE SCALE GENOMIC DNA]</scope>
    <source>
        <strain evidence="1 2">MJ1a</strain>
    </source>
</reference>
<evidence type="ECO:0000313" key="1">
    <source>
        <dbReference type="EMBL" id="TWR26899.1"/>
    </source>
</evidence>
<dbReference type="Proteomes" id="UP000318010">
    <property type="component" value="Unassembled WGS sequence"/>
</dbReference>
<protein>
    <submittedName>
        <fullName evidence="1">Uncharacterized protein</fullName>
    </submittedName>
</protein>
<name>A0A563U6G3_9SPHI</name>
<keyword evidence="2" id="KW-1185">Reference proteome</keyword>
<comment type="caution">
    <text evidence="1">The sequence shown here is derived from an EMBL/GenBank/DDBJ whole genome shotgun (WGS) entry which is preliminary data.</text>
</comment>
<evidence type="ECO:0000313" key="2">
    <source>
        <dbReference type="Proteomes" id="UP000318010"/>
    </source>
</evidence>
<proteinExistence type="predicted"/>
<dbReference type="AlphaFoldDB" id="A0A563U6G3"/>
<dbReference type="EMBL" id="VOEI01000002">
    <property type="protein sequence ID" value="TWR26899.1"/>
    <property type="molecule type" value="Genomic_DNA"/>
</dbReference>